<evidence type="ECO:0008006" key="3">
    <source>
        <dbReference type="Google" id="ProtNLM"/>
    </source>
</evidence>
<accession>A0AAV4SK47</accession>
<keyword evidence="2" id="KW-1185">Reference proteome</keyword>
<evidence type="ECO:0000313" key="1">
    <source>
        <dbReference type="EMBL" id="GIY33892.1"/>
    </source>
</evidence>
<name>A0AAV4SK47_9ARAC</name>
<comment type="caution">
    <text evidence="1">The sequence shown here is derived from an EMBL/GenBank/DDBJ whole genome shotgun (WGS) entry which is preliminary data.</text>
</comment>
<evidence type="ECO:0000313" key="2">
    <source>
        <dbReference type="Proteomes" id="UP001054837"/>
    </source>
</evidence>
<gene>
    <name evidence="1" type="primary">AVEN_198022_1</name>
    <name evidence="1" type="ORF">CDAR_41301</name>
</gene>
<sequence>MAKNHLFSASLYDTLFQHNVISSDGYVKATDEKLLDFKKFLVQQARDKTAFNYKKRKAMVDELCILLEEDALTRSQTKKFTMLLRE</sequence>
<dbReference type="AlphaFoldDB" id="A0AAV4SK47"/>
<organism evidence="1 2">
    <name type="scientific">Caerostris darwini</name>
    <dbReference type="NCBI Taxonomy" id="1538125"/>
    <lineage>
        <taxon>Eukaryota</taxon>
        <taxon>Metazoa</taxon>
        <taxon>Ecdysozoa</taxon>
        <taxon>Arthropoda</taxon>
        <taxon>Chelicerata</taxon>
        <taxon>Arachnida</taxon>
        <taxon>Araneae</taxon>
        <taxon>Araneomorphae</taxon>
        <taxon>Entelegynae</taxon>
        <taxon>Araneoidea</taxon>
        <taxon>Araneidae</taxon>
        <taxon>Caerostris</taxon>
    </lineage>
</organism>
<dbReference type="Proteomes" id="UP001054837">
    <property type="component" value="Unassembled WGS sequence"/>
</dbReference>
<dbReference type="EMBL" id="BPLQ01007998">
    <property type="protein sequence ID" value="GIY33892.1"/>
    <property type="molecule type" value="Genomic_DNA"/>
</dbReference>
<reference evidence="1 2" key="1">
    <citation type="submission" date="2021-06" db="EMBL/GenBank/DDBJ databases">
        <title>Caerostris darwini draft genome.</title>
        <authorList>
            <person name="Kono N."/>
            <person name="Arakawa K."/>
        </authorList>
    </citation>
    <scope>NUCLEOTIDE SEQUENCE [LARGE SCALE GENOMIC DNA]</scope>
</reference>
<protein>
    <recommendedName>
        <fullName evidence="3">LAGLIDADG homing endonuclease</fullName>
    </recommendedName>
</protein>
<proteinExistence type="predicted"/>